<dbReference type="InterPro" id="IPR013783">
    <property type="entry name" value="Ig-like_fold"/>
</dbReference>
<dbReference type="OrthoDB" id="1522602at2"/>
<protein>
    <submittedName>
        <fullName evidence="3">DUF5103 domain-containing protein</fullName>
    </submittedName>
</protein>
<dbReference type="AlphaFoldDB" id="A0A2N6QT34"/>
<evidence type="ECO:0000313" key="3">
    <source>
        <dbReference type="EMBL" id="PMC25123.1"/>
    </source>
</evidence>
<name>A0A2N6QT34_9BACT</name>
<gene>
    <name evidence="3" type="ORF">CJ231_02965</name>
</gene>
<sequence>MNTINRLLIGICLLLTASVCAAQKNEIYKKSIASLQVVAGDDWLSPPITQLDGEPITIAFDDLTHEYHRYTYTIEHCEADWSTTTQLFASDYLDGFAEGNTIDDVQKSINTKTLYTHYRLQIPNERCRLKMSGNYRLTVFDENNDNEKILSACFMVVEPLAGIQMEVVTNTDIDINGTHQQVNMEVNYGMLQVTDPATQVKTIVLQNGRWNKERFNIKPQYVMPDALKWVHNKQLIFDGGNEYRKFEMLDVNHTTMGLESVNWDGNDYHAYVWTDEPRPNYVYDEDANGAFYIRNSDNVENNTSSDYLIVHFKLRAPRQNGDVYLNATWTNDQLTPEYKMHYNEQDGVYEAAVLLKQGYYSYQYVVAKTDGTTAPVSTEGSFYQTENKYQALLYYRGTGERTDRLVGYQQVQIK</sequence>
<dbReference type="Pfam" id="PF17116">
    <property type="entry name" value="T9SS_plug_1st"/>
    <property type="match status" value="1"/>
</dbReference>
<feature type="signal peptide" evidence="1">
    <location>
        <begin position="1"/>
        <end position="21"/>
    </location>
</feature>
<dbReference type="Gene3D" id="2.60.40.10">
    <property type="entry name" value="Immunoglobulins"/>
    <property type="match status" value="1"/>
</dbReference>
<feature type="chain" id="PRO_5014620370" evidence="1">
    <location>
        <begin position="22"/>
        <end position="414"/>
    </location>
</feature>
<dbReference type="Proteomes" id="UP000235564">
    <property type="component" value="Unassembled WGS sequence"/>
</dbReference>
<feature type="domain" description="Type 9 secretion system plug protein N-terminal" evidence="2">
    <location>
        <begin position="32"/>
        <end position="158"/>
    </location>
</feature>
<reference evidence="3 4" key="1">
    <citation type="submission" date="2017-09" db="EMBL/GenBank/DDBJ databases">
        <title>Bacterial strain isolated from the female urinary microbiota.</title>
        <authorList>
            <person name="Thomas-White K."/>
            <person name="Kumar N."/>
            <person name="Forster S."/>
            <person name="Putonti C."/>
            <person name="Lawley T."/>
            <person name="Wolfe A.J."/>
        </authorList>
    </citation>
    <scope>NUCLEOTIDE SEQUENCE [LARGE SCALE GENOMIC DNA]</scope>
    <source>
        <strain evidence="3 4">UMB0536</strain>
    </source>
</reference>
<dbReference type="EMBL" id="PNGJ01000002">
    <property type="protein sequence ID" value="PMC25123.1"/>
    <property type="molecule type" value="Genomic_DNA"/>
</dbReference>
<accession>A0A2N6QT34</accession>
<evidence type="ECO:0000313" key="4">
    <source>
        <dbReference type="Proteomes" id="UP000235564"/>
    </source>
</evidence>
<evidence type="ECO:0000259" key="2">
    <source>
        <dbReference type="Pfam" id="PF17116"/>
    </source>
</evidence>
<dbReference type="InterPro" id="IPR031345">
    <property type="entry name" value="T9SS_Plug_N"/>
</dbReference>
<evidence type="ECO:0000256" key="1">
    <source>
        <dbReference type="SAM" id="SignalP"/>
    </source>
</evidence>
<comment type="caution">
    <text evidence="3">The sequence shown here is derived from an EMBL/GenBank/DDBJ whole genome shotgun (WGS) entry which is preliminary data.</text>
</comment>
<keyword evidence="1" id="KW-0732">Signal</keyword>
<proteinExistence type="predicted"/>
<organism evidence="3 4">
    <name type="scientific">Hoylesella buccalis</name>
    <dbReference type="NCBI Taxonomy" id="28127"/>
    <lineage>
        <taxon>Bacteria</taxon>
        <taxon>Pseudomonadati</taxon>
        <taxon>Bacteroidota</taxon>
        <taxon>Bacteroidia</taxon>
        <taxon>Bacteroidales</taxon>
        <taxon>Prevotellaceae</taxon>
        <taxon>Hoylesella</taxon>
    </lineage>
</organism>